<dbReference type="OrthoDB" id="2446735at2759"/>
<evidence type="ECO:0000313" key="2">
    <source>
        <dbReference type="EMBL" id="KAG0292909.1"/>
    </source>
</evidence>
<feature type="region of interest" description="Disordered" evidence="1">
    <location>
        <begin position="33"/>
        <end position="65"/>
    </location>
</feature>
<dbReference type="EMBL" id="JAAAIN010002465">
    <property type="protein sequence ID" value="KAG0292909.1"/>
    <property type="molecule type" value="Genomic_DNA"/>
</dbReference>
<organism evidence="2 3">
    <name type="scientific">Linnemannia gamsii</name>
    <dbReference type="NCBI Taxonomy" id="64522"/>
    <lineage>
        <taxon>Eukaryota</taxon>
        <taxon>Fungi</taxon>
        <taxon>Fungi incertae sedis</taxon>
        <taxon>Mucoromycota</taxon>
        <taxon>Mortierellomycotina</taxon>
        <taxon>Mortierellomycetes</taxon>
        <taxon>Mortierellales</taxon>
        <taxon>Mortierellaceae</taxon>
        <taxon>Linnemannia</taxon>
    </lineage>
</organism>
<comment type="caution">
    <text evidence="2">The sequence shown here is derived from an EMBL/GenBank/DDBJ whole genome shotgun (WGS) entry which is preliminary data.</text>
</comment>
<accession>A0A9P6UGE2</accession>
<gene>
    <name evidence="2" type="ORF">BGZ97_005476</name>
</gene>
<dbReference type="Proteomes" id="UP000823405">
    <property type="component" value="Unassembled WGS sequence"/>
</dbReference>
<evidence type="ECO:0000313" key="3">
    <source>
        <dbReference type="Proteomes" id="UP000823405"/>
    </source>
</evidence>
<feature type="compositionally biased region" description="Basic and acidic residues" evidence="1">
    <location>
        <begin position="33"/>
        <end position="56"/>
    </location>
</feature>
<name>A0A9P6UGE2_9FUNG</name>
<reference evidence="2" key="1">
    <citation type="journal article" date="2020" name="Fungal Divers.">
        <title>Resolving the Mortierellaceae phylogeny through synthesis of multi-gene phylogenetics and phylogenomics.</title>
        <authorList>
            <person name="Vandepol N."/>
            <person name="Liber J."/>
            <person name="Desiro A."/>
            <person name="Na H."/>
            <person name="Kennedy M."/>
            <person name="Barry K."/>
            <person name="Grigoriev I.V."/>
            <person name="Miller A.N."/>
            <person name="O'Donnell K."/>
            <person name="Stajich J.E."/>
            <person name="Bonito G."/>
        </authorList>
    </citation>
    <scope>NUCLEOTIDE SEQUENCE</scope>
    <source>
        <strain evidence="2">NVP60</strain>
    </source>
</reference>
<sequence length="452" mass="50572">MRNHTSNLMVHVTQELEIVAAHHVKEYRAFMHDSDEQKHAHESTDDEAEKQTDRPSPKRSKQKVAASKFLGPLLSSEDETSDFRTASLQSSTQSSLNSIEFTHFNRLVGCGTTSCQLLTDARIIVNGIDVSQILMEVRRGVLRRQSEVREVDELLTLNFIFQPSLMKRHLSPRTWRDLSNITLESVPTPDIVAIADIATFAAQNTYQATRTFIDDRKLNSQGLAGRLLSIYTSRPALWQTPDSFPSASQLLGLNEDSYTETAVKGIIYSVMGDLEVVDHWSRDPFPTPRLFDEEYYPDYFAELDGFPLMVAEVKKPGVVSQEAMRDDQRKVPSLLKLAIGRMLEAGVVDPTAVGIIVQDSRCTVSLLKLEKEAIYVHRPVGVFQIPTSNIQLGLLLAALGPLATAKVAVKKTFDAVESRSGEDSSKAWRRPSYHLKGIRIPVPVIPEDDKEE</sequence>
<evidence type="ECO:0000256" key="1">
    <source>
        <dbReference type="SAM" id="MobiDB-lite"/>
    </source>
</evidence>
<proteinExistence type="predicted"/>
<keyword evidence="3" id="KW-1185">Reference proteome</keyword>
<dbReference type="AlphaFoldDB" id="A0A9P6UGE2"/>
<protein>
    <submittedName>
        <fullName evidence="2">Uncharacterized protein</fullName>
    </submittedName>
</protein>